<dbReference type="OrthoDB" id="9804975at2"/>
<evidence type="ECO:0000259" key="8">
    <source>
        <dbReference type="Pfam" id="PF03918"/>
    </source>
</evidence>
<evidence type="ECO:0000313" key="9">
    <source>
        <dbReference type="EMBL" id="AKH20712.1"/>
    </source>
</evidence>
<dbReference type="EMBL" id="CP011412">
    <property type="protein sequence ID" value="AKH20712.1"/>
    <property type="molecule type" value="Genomic_DNA"/>
</dbReference>
<keyword evidence="5" id="KW-0201">Cytochrome c-type biogenesis</keyword>
<keyword evidence="6 7" id="KW-0408">Iron</keyword>
<keyword evidence="4 7" id="KW-0732">Signal</keyword>
<reference evidence="9 10" key="1">
    <citation type="journal article" date="2015" name="Genome Announc.">
        <title>Complete Genome Sequence of Sedimenticola thiotaurini Strain SIP-G1, a Polyphosphate- and Polyhydroxyalkanoate-Accumulating Sulfur-Oxidizing Gammaproteobacterium Isolated from Salt Marsh Sediments.</title>
        <authorList>
            <person name="Flood B.E."/>
            <person name="Jones D.S."/>
            <person name="Bailey J.V."/>
        </authorList>
    </citation>
    <scope>NUCLEOTIDE SEQUENCE [LARGE SCALE GENOMIC DNA]</scope>
    <source>
        <strain evidence="9 10">SIP-G1</strain>
    </source>
</reference>
<dbReference type="PANTHER" id="PTHR47870:SF1">
    <property type="entry name" value="CYTOCHROME C-TYPE BIOGENESIS PROTEIN CCMH"/>
    <property type="match status" value="1"/>
</dbReference>
<evidence type="ECO:0000256" key="3">
    <source>
        <dbReference type="ARBA" id="ARBA00022723"/>
    </source>
</evidence>
<feature type="signal peptide" evidence="7">
    <location>
        <begin position="1"/>
        <end position="18"/>
    </location>
</feature>
<evidence type="ECO:0000313" key="10">
    <source>
        <dbReference type="Proteomes" id="UP000034410"/>
    </source>
</evidence>
<dbReference type="Gene3D" id="1.10.8.640">
    <property type="entry name" value="Cytochrome C biogenesis protein"/>
    <property type="match status" value="1"/>
</dbReference>
<dbReference type="GO" id="GO:0017004">
    <property type="term" value="P:cytochrome complex assembly"/>
    <property type="evidence" value="ECO:0007669"/>
    <property type="project" value="UniProtKB-KW"/>
</dbReference>
<dbReference type="RefSeq" id="WP_046859642.1">
    <property type="nucleotide sequence ID" value="NZ_CP011412.1"/>
</dbReference>
<comment type="similarity">
    <text evidence="1 7">Belongs to the CcmH/CycL/Ccl2/NrfF family.</text>
</comment>
<evidence type="ECO:0000256" key="2">
    <source>
        <dbReference type="ARBA" id="ARBA00022617"/>
    </source>
</evidence>
<dbReference type="FunFam" id="1.10.8.640:FF:000001">
    <property type="entry name" value="Cytochrome c-type biogenesis protein"/>
    <property type="match status" value="1"/>
</dbReference>
<keyword evidence="7" id="KW-0472">Membrane</keyword>
<sequence>MRRAWLFLLLLVPLVALAGIEAIEFDDPEKEARYKELVDELRCLVCQNQNLAASNAELAQDMRHKTYQMVQDGSSKQDVVDYMVKRYGDFVLYRPPLQASTLLLWVGPFAILAGGVFILIFFIRRRGKQADTRISDIDLQRAKTLLGEEDKNR</sequence>
<feature type="domain" description="CcmH/CycL/Ccl2/NrfF N-terminal" evidence="8">
    <location>
        <begin position="7"/>
        <end position="146"/>
    </location>
</feature>
<evidence type="ECO:0000256" key="4">
    <source>
        <dbReference type="ARBA" id="ARBA00022729"/>
    </source>
</evidence>
<protein>
    <recommendedName>
        <fullName evidence="7">Cytochrome c-type biogenesis protein</fullName>
    </recommendedName>
</protein>
<dbReference type="InterPro" id="IPR038297">
    <property type="entry name" value="CcmH/CycL/NrfF/Ccl2_sf"/>
</dbReference>
<name>A0A0F7JYA5_9GAMM</name>
<proteinExistence type="inferred from homology"/>
<gene>
    <name evidence="9" type="ORF">AAY24_10480</name>
</gene>
<dbReference type="Proteomes" id="UP000034410">
    <property type="component" value="Chromosome"/>
</dbReference>
<dbReference type="Pfam" id="PF03918">
    <property type="entry name" value="CcmH"/>
    <property type="match status" value="1"/>
</dbReference>
<evidence type="ECO:0000256" key="6">
    <source>
        <dbReference type="ARBA" id="ARBA00023004"/>
    </source>
</evidence>
<evidence type="ECO:0000256" key="5">
    <source>
        <dbReference type="ARBA" id="ARBA00022748"/>
    </source>
</evidence>
<dbReference type="CDD" id="cd16378">
    <property type="entry name" value="CcmH_N"/>
    <property type="match status" value="1"/>
</dbReference>
<dbReference type="AlphaFoldDB" id="A0A0F7JYA5"/>
<keyword evidence="10" id="KW-1185">Reference proteome</keyword>
<dbReference type="GO" id="GO:0005886">
    <property type="term" value="C:plasma membrane"/>
    <property type="evidence" value="ECO:0007669"/>
    <property type="project" value="TreeGrafter"/>
</dbReference>
<keyword evidence="7" id="KW-1133">Transmembrane helix</keyword>
<evidence type="ECO:0000256" key="7">
    <source>
        <dbReference type="RuleBase" id="RU364112"/>
    </source>
</evidence>
<feature type="transmembrane region" description="Helical" evidence="7">
    <location>
        <begin position="102"/>
        <end position="123"/>
    </location>
</feature>
<dbReference type="PATRIC" id="fig|1543721.4.peg.2173"/>
<keyword evidence="3 7" id="KW-0479">Metal-binding</keyword>
<comment type="function">
    <text evidence="7">Possible subunit of a heme lyase.</text>
</comment>
<feature type="chain" id="PRO_5011020305" description="Cytochrome c-type biogenesis protein" evidence="7">
    <location>
        <begin position="19"/>
        <end position="153"/>
    </location>
</feature>
<accession>A0A0F7JYA5</accession>
<dbReference type="InterPro" id="IPR005616">
    <property type="entry name" value="CcmH/CycL/Ccl2/NrfF_N"/>
</dbReference>
<keyword evidence="7" id="KW-0812">Transmembrane</keyword>
<dbReference type="PANTHER" id="PTHR47870">
    <property type="entry name" value="CYTOCHROME C-TYPE BIOGENESIS PROTEIN CCMH"/>
    <property type="match status" value="1"/>
</dbReference>
<organism evidence="9 10">
    <name type="scientific">Sedimenticola thiotaurini</name>
    <dbReference type="NCBI Taxonomy" id="1543721"/>
    <lineage>
        <taxon>Bacteria</taxon>
        <taxon>Pseudomonadati</taxon>
        <taxon>Pseudomonadota</taxon>
        <taxon>Gammaproteobacteria</taxon>
        <taxon>Chromatiales</taxon>
        <taxon>Sedimenticolaceae</taxon>
        <taxon>Sedimenticola</taxon>
    </lineage>
</organism>
<dbReference type="KEGG" id="seds:AAY24_10480"/>
<dbReference type="GO" id="GO:0046872">
    <property type="term" value="F:metal ion binding"/>
    <property type="evidence" value="ECO:0007669"/>
    <property type="project" value="UniProtKB-KW"/>
</dbReference>
<dbReference type="InterPro" id="IPR051263">
    <property type="entry name" value="C-type_cytochrome_biogenesis"/>
</dbReference>
<evidence type="ECO:0000256" key="1">
    <source>
        <dbReference type="ARBA" id="ARBA00010342"/>
    </source>
</evidence>
<keyword evidence="2 7" id="KW-0349">Heme</keyword>